<dbReference type="OrthoDB" id="10260869at2759"/>
<dbReference type="EMBL" id="CCKQ01014993">
    <property type="protein sequence ID" value="CDW86805.1"/>
    <property type="molecule type" value="Genomic_DNA"/>
</dbReference>
<sequence length="960" mass="111022">MASAINNTTSIIIPLKVVVIGDRNTGNIFETLILQYIIIGISSFLKSLQNNKENDTFREDLKNHQQQQNISDEFYEIFVRDFKNNVQIVFQFTSDESYLNQAVCCILFYDITNALTFLKIKESMLDLAQAQMMPQNSFLYLVGNKLDLDQQSSASILMIEGAREVQFEEAQEFAQIKGILFNEVSSLKRKNIELVLKMLRTRTARLLSDCKDLHIILENNSIKKQQIQQQQEIYKNKNHENKNTLSQNDLVIHQIEENMYGQNEDEQDDYDQFEYRIISRDEKQKSGQQSSNLNTQQFASQIKQLDTAQELNNKEMSLSLNDINQNMLMNHDFNRKSDLDGINIGYGMDETDIIEDDKLLKSLEKRFRNYDEKNNQNFIESQQNEFNKFAIRTDQSPTLYKEDESSEQNAPGQTPQFQLPARFQNQQQNNKNGPSILDELQNAMKKYSDNKMVEDSFQEDRLIPYQISKNKKSNNQPENNMKIDQKTVKVKDNEFIKNLDNDIKRTEESLKEMNDRFEKIKFQQHNSQSPLRKSMNAISPIKKTGTNGFMNGNDIVRSSSSNDVVPIFEASLFKSFDQRIAGCVNPQNKNTTRQNQNTMANQSQILNYKSRNSNQTGLLTDRPTAKPSASFIVDHKEKPLITLRIKLSNVHTVSANIYKDDTAQTVADRVFRHANIKTNTQSKDKRKILAQIIELQVNQYINSFKDQIDKETKELKKQQKQLQQIEREKRLQEAASKSIQQMNTAKRYHVKEEKKQKVICKLSVIVGASKKGDIVAREGDNVQLLVKNFMQSYGLKRDLMPTIIQSLESLIKSNEQKKQNQNNQIEANGNFIDQSMSIDENELRLNDENHPLNNSFQPLNQSPEENVFGNPFADRKNHLLQQSSAMSTISKTKNGQGHLLFRLNFEIGEGRLGKISVREGDDFSQLAKQFVQKHNLGDEAVRKVLFLIEQTYNNNMKQNI</sequence>
<proteinExistence type="predicted"/>
<name>A0A078AWG4_STYLE</name>
<dbReference type="AlphaFoldDB" id="A0A078AWG4"/>
<gene>
    <name evidence="2" type="primary">Contig17621.g850</name>
    <name evidence="2" type="ORF">STYLEM_15904</name>
</gene>
<dbReference type="SMART" id="SM00175">
    <property type="entry name" value="RAB"/>
    <property type="match status" value="1"/>
</dbReference>
<feature type="coiled-coil region" evidence="1">
    <location>
        <begin position="701"/>
        <end position="742"/>
    </location>
</feature>
<reference evidence="2 3" key="1">
    <citation type="submission" date="2014-06" db="EMBL/GenBank/DDBJ databases">
        <authorList>
            <person name="Swart Estienne"/>
        </authorList>
    </citation>
    <scope>NUCLEOTIDE SEQUENCE [LARGE SCALE GENOMIC DNA]</scope>
    <source>
        <strain evidence="2 3">130c</strain>
    </source>
</reference>
<dbReference type="InParanoid" id="A0A078AWG4"/>
<organism evidence="2 3">
    <name type="scientific">Stylonychia lemnae</name>
    <name type="common">Ciliate</name>
    <dbReference type="NCBI Taxonomy" id="5949"/>
    <lineage>
        <taxon>Eukaryota</taxon>
        <taxon>Sar</taxon>
        <taxon>Alveolata</taxon>
        <taxon>Ciliophora</taxon>
        <taxon>Intramacronucleata</taxon>
        <taxon>Spirotrichea</taxon>
        <taxon>Stichotrichia</taxon>
        <taxon>Sporadotrichida</taxon>
        <taxon>Oxytrichidae</taxon>
        <taxon>Stylonychinae</taxon>
        <taxon>Stylonychia</taxon>
    </lineage>
</organism>
<dbReference type="SUPFAM" id="SSF52540">
    <property type="entry name" value="P-loop containing nucleoside triphosphate hydrolases"/>
    <property type="match status" value="1"/>
</dbReference>
<dbReference type="PANTHER" id="PTHR47979">
    <property type="entry name" value="DRAB11-RELATED"/>
    <property type="match status" value="1"/>
</dbReference>
<dbReference type="GO" id="GO:0005525">
    <property type="term" value="F:GTP binding"/>
    <property type="evidence" value="ECO:0007669"/>
    <property type="project" value="InterPro"/>
</dbReference>
<dbReference type="Gene3D" id="3.40.50.300">
    <property type="entry name" value="P-loop containing nucleotide triphosphate hydrolases"/>
    <property type="match status" value="1"/>
</dbReference>
<keyword evidence="3" id="KW-1185">Reference proteome</keyword>
<evidence type="ECO:0000313" key="3">
    <source>
        <dbReference type="Proteomes" id="UP000039865"/>
    </source>
</evidence>
<dbReference type="GO" id="GO:0003924">
    <property type="term" value="F:GTPase activity"/>
    <property type="evidence" value="ECO:0007669"/>
    <property type="project" value="InterPro"/>
</dbReference>
<accession>A0A078AWG4</accession>
<dbReference type="Pfam" id="PF00071">
    <property type="entry name" value="Ras"/>
    <property type="match status" value="1"/>
</dbReference>
<feature type="coiled-coil region" evidence="1">
    <location>
        <begin position="496"/>
        <end position="523"/>
    </location>
</feature>
<dbReference type="Proteomes" id="UP000039865">
    <property type="component" value="Unassembled WGS sequence"/>
</dbReference>
<evidence type="ECO:0000313" key="2">
    <source>
        <dbReference type="EMBL" id="CDW86805.1"/>
    </source>
</evidence>
<protein>
    <submittedName>
        <fullName evidence="2">Uncharacterized protein</fullName>
    </submittedName>
</protein>
<dbReference type="PROSITE" id="PS51419">
    <property type="entry name" value="RAB"/>
    <property type="match status" value="1"/>
</dbReference>
<keyword evidence="1" id="KW-0175">Coiled coil</keyword>
<dbReference type="InterPro" id="IPR050209">
    <property type="entry name" value="Rab_GTPases_membrane_traffic"/>
</dbReference>
<dbReference type="InterPro" id="IPR001806">
    <property type="entry name" value="Small_GTPase"/>
</dbReference>
<dbReference type="InterPro" id="IPR027417">
    <property type="entry name" value="P-loop_NTPase"/>
</dbReference>
<evidence type="ECO:0000256" key="1">
    <source>
        <dbReference type="SAM" id="Coils"/>
    </source>
</evidence>